<organism evidence="1 2">
    <name type="scientific">Psilocybe cubensis</name>
    <name type="common">Psychedelic mushroom</name>
    <name type="synonym">Stropharia cubensis</name>
    <dbReference type="NCBI Taxonomy" id="181762"/>
    <lineage>
        <taxon>Eukaryota</taxon>
        <taxon>Fungi</taxon>
        <taxon>Dikarya</taxon>
        <taxon>Basidiomycota</taxon>
        <taxon>Agaricomycotina</taxon>
        <taxon>Agaricomycetes</taxon>
        <taxon>Agaricomycetidae</taxon>
        <taxon>Agaricales</taxon>
        <taxon>Agaricineae</taxon>
        <taxon>Strophariaceae</taxon>
        <taxon>Psilocybe</taxon>
    </lineage>
</organism>
<proteinExistence type="predicted"/>
<keyword evidence="2" id="KW-1185">Reference proteome</keyword>
<comment type="caution">
    <text evidence="1">The sequence shown here is derived from an EMBL/GenBank/DDBJ whole genome shotgun (WGS) entry which is preliminary data.</text>
</comment>
<gene>
    <name evidence="1" type="ORF">JR316_0008547</name>
</gene>
<accession>A0ACB8GW36</accession>
<evidence type="ECO:0000313" key="1">
    <source>
        <dbReference type="EMBL" id="KAH9479950.1"/>
    </source>
</evidence>
<protein>
    <submittedName>
        <fullName evidence="1">Uncharacterized protein</fullName>
    </submittedName>
</protein>
<sequence length="103" mass="11320">MADATTSVAALFSICSTAVYKAANLCHKQVVKQMAENSVAEMLNGLVNISHKTNKTWYECPATRQQPLGNHDEITQKQPPITQSGRRETIVKNVDAILRSSGY</sequence>
<dbReference type="EMBL" id="JAFIQS020000007">
    <property type="protein sequence ID" value="KAH9479950.1"/>
    <property type="molecule type" value="Genomic_DNA"/>
</dbReference>
<dbReference type="Proteomes" id="UP000664032">
    <property type="component" value="Unassembled WGS sequence"/>
</dbReference>
<reference evidence="1" key="1">
    <citation type="submission" date="2021-10" db="EMBL/GenBank/DDBJ databases">
        <title>Psilocybe cubensis genome.</title>
        <authorList>
            <person name="Mckernan K.J."/>
            <person name="Crawford S."/>
            <person name="Trippe A."/>
            <person name="Kane L.T."/>
            <person name="Mclaughlin S."/>
        </authorList>
    </citation>
    <scope>NUCLEOTIDE SEQUENCE</scope>
    <source>
        <strain evidence="1">MGC-MH-2018</strain>
    </source>
</reference>
<evidence type="ECO:0000313" key="2">
    <source>
        <dbReference type="Proteomes" id="UP000664032"/>
    </source>
</evidence>
<name>A0ACB8GW36_PSICU</name>